<keyword evidence="3" id="KW-0472">Membrane</keyword>
<feature type="region of interest" description="Disordered" evidence="2">
    <location>
        <begin position="146"/>
        <end position="187"/>
    </location>
</feature>
<organism evidence="6 7">
    <name type="scientific">[Emmonsia] crescens</name>
    <dbReference type="NCBI Taxonomy" id="73230"/>
    <lineage>
        <taxon>Eukaryota</taxon>
        <taxon>Fungi</taxon>
        <taxon>Dikarya</taxon>
        <taxon>Ascomycota</taxon>
        <taxon>Pezizomycotina</taxon>
        <taxon>Eurotiomycetes</taxon>
        <taxon>Eurotiomycetidae</taxon>
        <taxon>Onygenales</taxon>
        <taxon>Ajellomycetaceae</taxon>
        <taxon>Emergomyces</taxon>
    </lineage>
</organism>
<dbReference type="Proteomes" id="UP000034164">
    <property type="component" value="Unassembled WGS sequence"/>
</dbReference>
<feature type="compositionally biased region" description="Gly residues" evidence="2">
    <location>
        <begin position="158"/>
        <end position="174"/>
    </location>
</feature>
<gene>
    <name evidence="6" type="ORF">EMCG_06929</name>
</gene>
<dbReference type="OrthoDB" id="4188296at2759"/>
<evidence type="ECO:0000256" key="1">
    <source>
        <dbReference type="ARBA" id="ARBA00022729"/>
    </source>
</evidence>
<keyword evidence="1 4" id="KW-0732">Signal</keyword>
<dbReference type="Pfam" id="PF10342">
    <property type="entry name" value="Kre9_KNH"/>
    <property type="match status" value="1"/>
</dbReference>
<evidence type="ECO:0000256" key="2">
    <source>
        <dbReference type="SAM" id="MobiDB-lite"/>
    </source>
</evidence>
<evidence type="ECO:0000313" key="6">
    <source>
        <dbReference type="EMBL" id="KKZ67401.1"/>
    </source>
</evidence>
<name>A0A0G2JBF7_9EURO</name>
<dbReference type="VEuPathDB" id="FungiDB:EMCG_06929"/>
<keyword evidence="3" id="KW-0812">Transmembrane</keyword>
<feature type="domain" description="Yeast cell wall synthesis Kre9/Knh1-like N-terminal" evidence="5">
    <location>
        <begin position="35"/>
        <end position="95"/>
    </location>
</feature>
<evidence type="ECO:0000256" key="3">
    <source>
        <dbReference type="SAM" id="Phobius"/>
    </source>
</evidence>
<reference evidence="7" key="1">
    <citation type="journal article" date="2015" name="PLoS Genet.">
        <title>The dynamic genome and transcriptome of the human fungal pathogen Blastomyces and close relative Emmonsia.</title>
        <authorList>
            <person name="Munoz J.F."/>
            <person name="Gauthier G.M."/>
            <person name="Desjardins C.A."/>
            <person name="Gallo J.E."/>
            <person name="Holder J."/>
            <person name="Sullivan T.D."/>
            <person name="Marty A.J."/>
            <person name="Carmen J.C."/>
            <person name="Chen Z."/>
            <person name="Ding L."/>
            <person name="Gujja S."/>
            <person name="Magrini V."/>
            <person name="Misas E."/>
            <person name="Mitreva M."/>
            <person name="Priest M."/>
            <person name="Saif S."/>
            <person name="Whiston E.A."/>
            <person name="Young S."/>
            <person name="Zeng Q."/>
            <person name="Goldman W.E."/>
            <person name="Mardis E.R."/>
            <person name="Taylor J.W."/>
            <person name="McEwen J.G."/>
            <person name="Clay O.K."/>
            <person name="Klein B.S."/>
            <person name="Cuomo C.A."/>
        </authorList>
    </citation>
    <scope>NUCLEOTIDE SEQUENCE [LARGE SCALE GENOMIC DNA]</scope>
    <source>
        <strain evidence="7">UAMH 3008</strain>
    </source>
</reference>
<dbReference type="EMBL" id="LCZI01000263">
    <property type="protein sequence ID" value="KKZ67401.1"/>
    <property type="molecule type" value="Genomic_DNA"/>
</dbReference>
<evidence type="ECO:0000313" key="7">
    <source>
        <dbReference type="Proteomes" id="UP000034164"/>
    </source>
</evidence>
<dbReference type="InterPro" id="IPR018466">
    <property type="entry name" value="Kre9/Knh1-like_N"/>
</dbReference>
<proteinExistence type="predicted"/>
<feature type="signal peptide" evidence="4">
    <location>
        <begin position="1"/>
        <end position="21"/>
    </location>
</feature>
<comment type="caution">
    <text evidence="6">The sequence shown here is derived from an EMBL/GenBank/DDBJ whole genome shotgun (WGS) entry which is preliminary data.</text>
</comment>
<dbReference type="AlphaFoldDB" id="A0A0G2JBF7"/>
<evidence type="ECO:0000259" key="5">
    <source>
        <dbReference type="Pfam" id="PF10342"/>
    </source>
</evidence>
<evidence type="ECO:0000256" key="4">
    <source>
        <dbReference type="SAM" id="SignalP"/>
    </source>
</evidence>
<sequence>MLSPLALVGLFVVLASTHVSGFSFSKRADTSKITSPQRGDGITTGIDLDIRWESASSEDSVNIELRKGLSHNLTTVHTINNNTPNNGSYYWRSRDDNFLRAISARTLPNAPTSGCDYVIAIREGQSAVYSDYFTILNLNDDGLNPNISCPGKPPPKNLGGGGGDNSGGGGGGTGNQNNTDGPKTDDGKGATAAMLGGAVGGAAVGLLVIFATVLLLGRQRNWFINEGYIQKLVEQRVLDLKPVLVPIQPPPAPNMGGPYEFSVSVTLKFGPVRKSAVVGIPMEAGQSVACLERMSRFSLDGAGRTLPPRDERSVRNAALLDIVMASPTI</sequence>
<protein>
    <recommendedName>
        <fullName evidence="5">Yeast cell wall synthesis Kre9/Knh1-like N-terminal domain-containing protein</fullName>
    </recommendedName>
</protein>
<feature type="chain" id="PRO_5002545936" description="Yeast cell wall synthesis Kre9/Knh1-like N-terminal domain-containing protein" evidence="4">
    <location>
        <begin position="22"/>
        <end position="329"/>
    </location>
</feature>
<accession>A0A0G2JBF7</accession>
<keyword evidence="3" id="KW-1133">Transmembrane helix</keyword>
<feature type="transmembrane region" description="Helical" evidence="3">
    <location>
        <begin position="192"/>
        <end position="216"/>
    </location>
</feature>